<dbReference type="EMBL" id="FNQT01000001">
    <property type="protein sequence ID" value="SDZ76994.1"/>
    <property type="molecule type" value="Genomic_DNA"/>
</dbReference>
<reference evidence="2 3" key="1">
    <citation type="submission" date="2016-10" db="EMBL/GenBank/DDBJ databases">
        <authorList>
            <person name="de Groot N.N."/>
        </authorList>
    </citation>
    <scope>NUCLEOTIDE SEQUENCE [LARGE SCALE GENOMIC DNA]</scope>
    <source>
        <strain evidence="2 3">CGMCC 1.8712</strain>
    </source>
</reference>
<evidence type="ECO:0000313" key="3">
    <source>
        <dbReference type="Proteomes" id="UP000236755"/>
    </source>
</evidence>
<accession>A0A1H3VRX3</accession>
<dbReference type="Proteomes" id="UP000236755">
    <property type="component" value="Unassembled WGS sequence"/>
</dbReference>
<name>A0A1H3VRX3_9EURY</name>
<dbReference type="STRING" id="555874.SAMN04488065_0175"/>
<dbReference type="RefSeq" id="WP_092630004.1">
    <property type="nucleotide sequence ID" value="NZ_FNQT01000001.1"/>
</dbReference>
<dbReference type="AlphaFoldDB" id="A0A1H3VRX3"/>
<protein>
    <recommendedName>
        <fullName evidence="1">DUF7513 domain-containing protein</fullName>
    </recommendedName>
</protein>
<evidence type="ECO:0000259" key="1">
    <source>
        <dbReference type="Pfam" id="PF24353"/>
    </source>
</evidence>
<feature type="domain" description="DUF7513" evidence="1">
    <location>
        <begin position="1"/>
        <end position="80"/>
    </location>
</feature>
<keyword evidence="3" id="KW-1185">Reference proteome</keyword>
<dbReference type="Pfam" id="PF24353">
    <property type="entry name" value="DUF7513"/>
    <property type="match status" value="1"/>
</dbReference>
<evidence type="ECO:0000313" key="2">
    <source>
        <dbReference type="EMBL" id="SDZ76994.1"/>
    </source>
</evidence>
<sequence length="86" mass="9413">MNFRKLFAGLTFRTNKPTYDAGDELTAFVTGYAEGVARVRIGDTVITLPDAQSGLTDQLVKIRVTEFDDADATGQAELLDVLDRSE</sequence>
<proteinExistence type="predicted"/>
<dbReference type="OrthoDB" id="198699at2157"/>
<gene>
    <name evidence="2" type="ORF">SAMN04488065_0175</name>
</gene>
<organism evidence="2 3">
    <name type="scientific">Haloplanus vescus</name>
    <dbReference type="NCBI Taxonomy" id="555874"/>
    <lineage>
        <taxon>Archaea</taxon>
        <taxon>Methanobacteriati</taxon>
        <taxon>Methanobacteriota</taxon>
        <taxon>Stenosarchaea group</taxon>
        <taxon>Halobacteria</taxon>
        <taxon>Halobacteriales</taxon>
        <taxon>Haloferacaceae</taxon>
        <taxon>Haloplanus</taxon>
    </lineage>
</organism>
<dbReference type="InterPro" id="IPR055935">
    <property type="entry name" value="DUF7513"/>
</dbReference>